<sequence>MAVDDFLCRDTDTFVLPSKTFYPLSIPLSHYQLRHFISSPEQDLIYYANGQYVYCLNTVTKTQTLIATLTFDARCTAAGYGWVCVGGAEDGCFAAIKVEAYPPPNPTDVDALLPLDLPNRTTIPPPPTLRSASSVRVERIGSEIVNSISIHKLHGEAEEEDEVVAVLTSNDKTVRIYSLTQSVEVAELKLPFAMNHATISPDGQLLIAVGDYQQVFFFERLKTPRPSMMKTPEGRPQSLPVQWSNFAEAQLYVPPGSVVAGYFTTAWSPSGALCAVGSECGYITVFDTELLKECDYAEDAVVQVVKSSRPDSTAGPGAVRTMLFSPQPWDLLVWSEDQARVCVADIRSGLSVKQVLALDPMDDDLEKIDIADFDIEMPREAQQTQSELRDISDEADFIRRYRRALDPEVHTAASNYATDYLEAAADRRRLHRQLGVVESDNDPHGLTPDERQVLDAIMTRQRDGPRETGTPRSIRYPNTSDLGLFRTAFNNSSSERSERTSAGQNTSSHGRGDFTDYVRVRSLLRERAERALDPERASYQPRRQASVVLSGGRSSAANNGSTDSLTGTPTSRSPNPIPPHARRAESSESSSSDPWRTIEAAMARSALPESLPPRAPAEPSQAHRIRQLQAARDRIRSLRDHPGSDYEIAMMRQGPRRQTAGAHDPRSDPHNGVRTAGLAMSQDGRKLYAGTEDGIFEFNINLRERKLFPAIVPR</sequence>
<feature type="region of interest" description="Disordered" evidence="1">
    <location>
        <begin position="460"/>
        <end position="514"/>
    </location>
</feature>
<dbReference type="SUPFAM" id="SSF50978">
    <property type="entry name" value="WD40 repeat-like"/>
    <property type="match status" value="1"/>
</dbReference>
<dbReference type="InterPro" id="IPR036322">
    <property type="entry name" value="WD40_repeat_dom_sf"/>
</dbReference>
<evidence type="ECO:0000256" key="1">
    <source>
        <dbReference type="SAM" id="MobiDB-lite"/>
    </source>
</evidence>
<proteinExistence type="predicted"/>
<dbReference type="InterPro" id="IPR019417">
    <property type="entry name" value="DUF2415"/>
</dbReference>
<feature type="compositionally biased region" description="Polar residues" evidence="1">
    <location>
        <begin position="562"/>
        <end position="574"/>
    </location>
</feature>
<dbReference type="PANTHER" id="PTHR43991">
    <property type="entry name" value="WD REPEAT PROTEIN (AFU_ORTHOLOGUE AFUA_8G05640)-RELATED"/>
    <property type="match status" value="1"/>
</dbReference>
<reference evidence="3" key="1">
    <citation type="journal article" date="2020" name="Stud. Mycol.">
        <title>101 Dothideomycetes genomes: a test case for predicting lifestyles and emergence of pathogens.</title>
        <authorList>
            <person name="Haridas S."/>
            <person name="Albert R."/>
            <person name="Binder M."/>
            <person name="Bloem J."/>
            <person name="Labutti K."/>
            <person name="Salamov A."/>
            <person name="Andreopoulos B."/>
            <person name="Baker S."/>
            <person name="Barry K."/>
            <person name="Bills G."/>
            <person name="Bluhm B."/>
            <person name="Cannon C."/>
            <person name="Castanera R."/>
            <person name="Culley D."/>
            <person name="Daum C."/>
            <person name="Ezra D."/>
            <person name="Gonzalez J."/>
            <person name="Henrissat B."/>
            <person name="Kuo A."/>
            <person name="Liang C."/>
            <person name="Lipzen A."/>
            <person name="Lutzoni F."/>
            <person name="Magnuson J."/>
            <person name="Mondo S."/>
            <person name="Nolan M."/>
            <person name="Ohm R."/>
            <person name="Pangilinan J."/>
            <person name="Park H.-J."/>
            <person name="Ramirez L."/>
            <person name="Alfaro M."/>
            <person name="Sun H."/>
            <person name="Tritt A."/>
            <person name="Yoshinaga Y."/>
            <person name="Zwiers L.-H."/>
            <person name="Turgeon B."/>
            <person name="Goodwin S."/>
            <person name="Spatafora J."/>
            <person name="Crous P."/>
            <person name="Grigoriev I."/>
        </authorList>
    </citation>
    <scope>NUCLEOTIDE SEQUENCE</scope>
    <source>
        <strain evidence="3">CBS 269.34</strain>
    </source>
</reference>
<feature type="compositionally biased region" description="Polar residues" evidence="1">
    <location>
        <begin position="500"/>
        <end position="509"/>
    </location>
</feature>
<feature type="region of interest" description="Disordered" evidence="1">
    <location>
        <begin position="654"/>
        <end position="674"/>
    </location>
</feature>
<dbReference type="AlphaFoldDB" id="A0A6A6QBA5"/>
<dbReference type="PANTHER" id="PTHR43991:SF9">
    <property type="entry name" value="DUF2415 DOMAIN-CONTAINING PROTEIN"/>
    <property type="match status" value="1"/>
</dbReference>
<dbReference type="OrthoDB" id="418169at2759"/>
<feature type="compositionally biased region" description="Low complexity" evidence="1">
    <location>
        <begin position="550"/>
        <end position="561"/>
    </location>
</feature>
<dbReference type="Proteomes" id="UP000799750">
    <property type="component" value="Unassembled WGS sequence"/>
</dbReference>
<evidence type="ECO:0000259" key="2">
    <source>
        <dbReference type="Pfam" id="PF10313"/>
    </source>
</evidence>
<dbReference type="Gene3D" id="2.130.10.10">
    <property type="entry name" value="YVTN repeat-like/Quinoprotein amine dehydrogenase"/>
    <property type="match status" value="1"/>
</dbReference>
<name>A0A6A6QBA5_9PEZI</name>
<dbReference type="EMBL" id="MU004199">
    <property type="protein sequence ID" value="KAF2489431.1"/>
    <property type="molecule type" value="Genomic_DNA"/>
</dbReference>
<feature type="domain" description="DUF2415" evidence="2">
    <location>
        <begin position="317"/>
        <end position="356"/>
    </location>
</feature>
<dbReference type="InterPro" id="IPR015943">
    <property type="entry name" value="WD40/YVTN_repeat-like_dom_sf"/>
</dbReference>
<keyword evidence="4" id="KW-1185">Reference proteome</keyword>
<evidence type="ECO:0000313" key="4">
    <source>
        <dbReference type="Proteomes" id="UP000799750"/>
    </source>
</evidence>
<protein>
    <recommendedName>
        <fullName evidence="2">DUF2415 domain-containing protein</fullName>
    </recommendedName>
</protein>
<accession>A0A6A6QBA5</accession>
<gene>
    <name evidence="3" type="ORF">BU16DRAFT_531734</name>
</gene>
<feature type="region of interest" description="Disordered" evidence="1">
    <location>
        <begin position="532"/>
        <end position="594"/>
    </location>
</feature>
<organism evidence="3 4">
    <name type="scientific">Lophium mytilinum</name>
    <dbReference type="NCBI Taxonomy" id="390894"/>
    <lineage>
        <taxon>Eukaryota</taxon>
        <taxon>Fungi</taxon>
        <taxon>Dikarya</taxon>
        <taxon>Ascomycota</taxon>
        <taxon>Pezizomycotina</taxon>
        <taxon>Dothideomycetes</taxon>
        <taxon>Pleosporomycetidae</taxon>
        <taxon>Mytilinidiales</taxon>
        <taxon>Mytilinidiaceae</taxon>
        <taxon>Lophium</taxon>
    </lineage>
</organism>
<evidence type="ECO:0000313" key="3">
    <source>
        <dbReference type="EMBL" id="KAF2489431.1"/>
    </source>
</evidence>
<dbReference type="Pfam" id="PF10313">
    <property type="entry name" value="DUF2415"/>
    <property type="match status" value="1"/>
</dbReference>
<feature type="region of interest" description="Disordered" evidence="1">
    <location>
        <begin position="608"/>
        <end position="628"/>
    </location>
</feature>